<keyword evidence="1" id="KW-0813">Transport</keyword>
<evidence type="ECO:0000256" key="2">
    <source>
        <dbReference type="ARBA" id="ARBA00022741"/>
    </source>
</evidence>
<reference evidence="8" key="1">
    <citation type="journal article" date="2019" name="Int. J. Syst. Evol. Microbiol.">
        <title>The Global Catalogue of Microorganisms (GCM) 10K type strain sequencing project: providing services to taxonomists for standard genome sequencing and annotation.</title>
        <authorList>
            <consortium name="The Broad Institute Genomics Platform"/>
            <consortium name="The Broad Institute Genome Sequencing Center for Infectious Disease"/>
            <person name="Wu L."/>
            <person name="Ma J."/>
        </authorList>
    </citation>
    <scope>NUCLEOTIDE SEQUENCE [LARGE SCALE GENOMIC DNA]</scope>
    <source>
        <strain evidence="8">CGMCC 1.10131</strain>
    </source>
</reference>
<comment type="function">
    <text evidence="5">Part of the ABC transporter complex HmuTUV involved in hemin import. Responsible for energy coupling to the transport system.</text>
</comment>
<dbReference type="RefSeq" id="WP_055734558.1">
    <property type="nucleotide sequence ID" value="NZ_BMDY01000041.1"/>
</dbReference>
<dbReference type="SUPFAM" id="SSF52540">
    <property type="entry name" value="P-loop containing nucleoside triphosphate hydrolases"/>
    <property type="match status" value="1"/>
</dbReference>
<dbReference type="CDD" id="cd03214">
    <property type="entry name" value="ABC_Iron-Siderophores_B12_Hemin"/>
    <property type="match status" value="1"/>
</dbReference>
<keyword evidence="2" id="KW-0547">Nucleotide-binding</keyword>
<dbReference type="Proteomes" id="UP000651977">
    <property type="component" value="Unassembled WGS sequence"/>
</dbReference>
<evidence type="ECO:0000256" key="5">
    <source>
        <dbReference type="ARBA" id="ARBA00037066"/>
    </source>
</evidence>
<dbReference type="NCBIfam" id="NF010068">
    <property type="entry name" value="PRK13548.1"/>
    <property type="match status" value="1"/>
</dbReference>
<evidence type="ECO:0000256" key="3">
    <source>
        <dbReference type="ARBA" id="ARBA00022840"/>
    </source>
</evidence>
<gene>
    <name evidence="7" type="primary">hmuV</name>
    <name evidence="7" type="ORF">GCM10007414_38480</name>
</gene>
<keyword evidence="3 7" id="KW-0067">ATP-binding</keyword>
<dbReference type="InterPro" id="IPR003593">
    <property type="entry name" value="AAA+_ATPase"/>
</dbReference>
<dbReference type="EMBL" id="BMDY01000041">
    <property type="protein sequence ID" value="GGB21395.1"/>
    <property type="molecule type" value="Genomic_DNA"/>
</dbReference>
<accession>A0ABQ1I6G2</accession>
<dbReference type="PANTHER" id="PTHR42794">
    <property type="entry name" value="HEMIN IMPORT ATP-BINDING PROTEIN HMUV"/>
    <property type="match status" value="1"/>
</dbReference>
<evidence type="ECO:0000313" key="7">
    <source>
        <dbReference type="EMBL" id="GGB21395.1"/>
    </source>
</evidence>
<protein>
    <submittedName>
        <fullName evidence="7">Hemin import ATP-binding protein HmuV</fullName>
    </submittedName>
</protein>
<keyword evidence="8" id="KW-1185">Reference proteome</keyword>
<dbReference type="PANTHER" id="PTHR42794:SF1">
    <property type="entry name" value="HEMIN IMPORT ATP-BINDING PROTEIN HMUV"/>
    <property type="match status" value="1"/>
</dbReference>
<name>A0ABQ1I6G2_9ALTE</name>
<keyword evidence="4" id="KW-1278">Translocase</keyword>
<dbReference type="InterPro" id="IPR003439">
    <property type="entry name" value="ABC_transporter-like_ATP-bd"/>
</dbReference>
<proteinExistence type="predicted"/>
<dbReference type="PROSITE" id="PS50893">
    <property type="entry name" value="ABC_TRANSPORTER_2"/>
    <property type="match status" value="1"/>
</dbReference>
<dbReference type="SMART" id="SM00382">
    <property type="entry name" value="AAA"/>
    <property type="match status" value="1"/>
</dbReference>
<comment type="caution">
    <text evidence="7">The sequence shown here is derived from an EMBL/GenBank/DDBJ whole genome shotgun (WGS) entry which is preliminary data.</text>
</comment>
<organism evidence="7 8">
    <name type="scientific">Agarivorans gilvus</name>
    <dbReference type="NCBI Taxonomy" id="680279"/>
    <lineage>
        <taxon>Bacteria</taxon>
        <taxon>Pseudomonadati</taxon>
        <taxon>Pseudomonadota</taxon>
        <taxon>Gammaproteobacteria</taxon>
        <taxon>Alteromonadales</taxon>
        <taxon>Alteromonadaceae</taxon>
        <taxon>Agarivorans</taxon>
    </lineage>
</organism>
<dbReference type="Pfam" id="PF00005">
    <property type="entry name" value="ABC_tran"/>
    <property type="match status" value="1"/>
</dbReference>
<dbReference type="InterPro" id="IPR027417">
    <property type="entry name" value="P-loop_NTPase"/>
</dbReference>
<evidence type="ECO:0000256" key="1">
    <source>
        <dbReference type="ARBA" id="ARBA00022448"/>
    </source>
</evidence>
<evidence type="ECO:0000313" key="8">
    <source>
        <dbReference type="Proteomes" id="UP000651977"/>
    </source>
</evidence>
<sequence>MSSPITSIRLSQLDFSLAQNQLFKQLNLSFYSGQHTALLGANGAGKSSLLKLICGDRQQQQGEITILGKPRQQWNKAELSRHLAVLPQSSELSFAFRVSEVVGLGLINSQLSYRDQQQLIKQQLQLMDIWHYRDTPYPQLSGGEKQRVHYARVTAQLANSQLEQQILLLDEPTSALDLNHQQAVMEHASKLSQQGATVVSVVHDLNLASRYCQRILLLKEGQICHDGSPEQVLTQSNIAQVFNYQAEILRHPQQAFPVII</sequence>
<evidence type="ECO:0000256" key="4">
    <source>
        <dbReference type="ARBA" id="ARBA00022967"/>
    </source>
</evidence>
<feature type="domain" description="ABC transporter" evidence="6">
    <location>
        <begin position="8"/>
        <end position="245"/>
    </location>
</feature>
<dbReference type="Gene3D" id="3.40.50.300">
    <property type="entry name" value="P-loop containing nucleotide triphosphate hydrolases"/>
    <property type="match status" value="1"/>
</dbReference>
<evidence type="ECO:0000259" key="6">
    <source>
        <dbReference type="PROSITE" id="PS50893"/>
    </source>
</evidence>
<dbReference type="GO" id="GO:0005524">
    <property type="term" value="F:ATP binding"/>
    <property type="evidence" value="ECO:0007669"/>
    <property type="project" value="UniProtKB-KW"/>
</dbReference>